<evidence type="ECO:0000313" key="2">
    <source>
        <dbReference type="EMBL" id="KAK3797968.1"/>
    </source>
</evidence>
<dbReference type="AlphaFoldDB" id="A0AAE1E9K8"/>
<keyword evidence="1" id="KW-1133">Transmembrane helix</keyword>
<evidence type="ECO:0000256" key="1">
    <source>
        <dbReference type="SAM" id="Phobius"/>
    </source>
</evidence>
<gene>
    <name evidence="2" type="ORF">RRG08_038537</name>
</gene>
<evidence type="ECO:0000313" key="3">
    <source>
        <dbReference type="Proteomes" id="UP001283361"/>
    </source>
</evidence>
<name>A0AAE1E9K8_9GAST</name>
<accession>A0AAE1E9K8</accession>
<comment type="caution">
    <text evidence="2">The sequence shown here is derived from an EMBL/GenBank/DDBJ whole genome shotgun (WGS) entry which is preliminary data.</text>
</comment>
<dbReference type="Proteomes" id="UP001283361">
    <property type="component" value="Unassembled WGS sequence"/>
</dbReference>
<keyword evidence="1" id="KW-0812">Transmembrane</keyword>
<protein>
    <submittedName>
        <fullName evidence="2">Uncharacterized protein</fullName>
    </submittedName>
</protein>
<sequence>MKLLLYFRGTTAVTNVAIVLASYHILVFAVWFGDSSDSTISPQDFAQCENERSRICMPVIGGNKPRIPFLCKYRCERLDFDPDLCSQIDIHFDESVQSYVVAHTGEIKVSVLDKCLDIVRMKAARGLMADVSFWWQSVSEGLISVLTAVVILLLVRIY</sequence>
<keyword evidence="1" id="KW-0472">Membrane</keyword>
<reference evidence="2" key="1">
    <citation type="journal article" date="2023" name="G3 (Bethesda)">
        <title>A reference genome for the long-term kleptoplast-retaining sea slug Elysia crispata morphotype clarki.</title>
        <authorList>
            <person name="Eastman K.E."/>
            <person name="Pendleton A.L."/>
            <person name="Shaikh M.A."/>
            <person name="Suttiyut T."/>
            <person name="Ogas R."/>
            <person name="Tomko P."/>
            <person name="Gavelis G."/>
            <person name="Widhalm J.R."/>
            <person name="Wisecaver J.H."/>
        </authorList>
    </citation>
    <scope>NUCLEOTIDE SEQUENCE</scope>
    <source>
        <strain evidence="2">ECLA1</strain>
    </source>
</reference>
<organism evidence="2 3">
    <name type="scientific">Elysia crispata</name>
    <name type="common">lettuce slug</name>
    <dbReference type="NCBI Taxonomy" id="231223"/>
    <lineage>
        <taxon>Eukaryota</taxon>
        <taxon>Metazoa</taxon>
        <taxon>Spiralia</taxon>
        <taxon>Lophotrochozoa</taxon>
        <taxon>Mollusca</taxon>
        <taxon>Gastropoda</taxon>
        <taxon>Heterobranchia</taxon>
        <taxon>Euthyneura</taxon>
        <taxon>Panpulmonata</taxon>
        <taxon>Sacoglossa</taxon>
        <taxon>Placobranchoidea</taxon>
        <taxon>Plakobranchidae</taxon>
        <taxon>Elysia</taxon>
    </lineage>
</organism>
<proteinExistence type="predicted"/>
<feature type="transmembrane region" description="Helical" evidence="1">
    <location>
        <begin position="133"/>
        <end position="155"/>
    </location>
</feature>
<keyword evidence="3" id="KW-1185">Reference proteome</keyword>
<dbReference type="EMBL" id="JAWDGP010000728">
    <property type="protein sequence ID" value="KAK3797968.1"/>
    <property type="molecule type" value="Genomic_DNA"/>
</dbReference>
<feature type="transmembrane region" description="Helical" evidence="1">
    <location>
        <begin position="12"/>
        <end position="32"/>
    </location>
</feature>